<dbReference type="Proteomes" id="UP001060112">
    <property type="component" value="Chromosome"/>
</dbReference>
<dbReference type="EMBL" id="CP101620">
    <property type="protein sequence ID" value="UTY38074.1"/>
    <property type="molecule type" value="Genomic_DNA"/>
</dbReference>
<sequence length="65" mass="7647">MAPTTMQRSAKNKVVKNDRRDARNIATNLNNGTYKAVYVPQDQDVEIKEYIRMIDDFKDETKRIK</sequence>
<dbReference type="RefSeq" id="WP_290138143.1">
    <property type="nucleotide sequence ID" value="NZ_CP101620.1"/>
</dbReference>
<accession>A0ABY5HYC4</accession>
<protein>
    <recommendedName>
        <fullName evidence="4">Transposase</fullName>
    </recommendedName>
</protein>
<feature type="region of interest" description="Disordered" evidence="1">
    <location>
        <begin position="1"/>
        <end position="20"/>
    </location>
</feature>
<organism evidence="2 3">
    <name type="scientific">Allocoprobacillus halotolerans</name>
    <dbReference type="NCBI Taxonomy" id="2944914"/>
    <lineage>
        <taxon>Bacteria</taxon>
        <taxon>Bacillati</taxon>
        <taxon>Bacillota</taxon>
        <taxon>Erysipelotrichia</taxon>
        <taxon>Erysipelotrichales</taxon>
        <taxon>Erysipelotrichaceae</taxon>
        <taxon>Allocoprobacillus</taxon>
    </lineage>
</organism>
<gene>
    <name evidence="2" type="ORF">NMU03_10250</name>
</gene>
<proteinExistence type="predicted"/>
<reference evidence="2" key="1">
    <citation type="submission" date="2022-07" db="EMBL/GenBank/DDBJ databases">
        <title>Faecal culturing of patients with breast cancer.</title>
        <authorList>
            <person name="Teng N.M.Y."/>
            <person name="Kiu R."/>
            <person name="Evans R."/>
            <person name="Baker D.J."/>
            <person name="Zenner C."/>
            <person name="Robinson S.D."/>
            <person name="Hall L.J."/>
        </authorList>
    </citation>
    <scope>NUCLEOTIDE SEQUENCE</scope>
    <source>
        <strain evidence="2">LH1062</strain>
    </source>
</reference>
<keyword evidence="3" id="KW-1185">Reference proteome</keyword>
<evidence type="ECO:0000313" key="2">
    <source>
        <dbReference type="EMBL" id="UTY38074.1"/>
    </source>
</evidence>
<evidence type="ECO:0008006" key="4">
    <source>
        <dbReference type="Google" id="ProtNLM"/>
    </source>
</evidence>
<evidence type="ECO:0000313" key="3">
    <source>
        <dbReference type="Proteomes" id="UP001060112"/>
    </source>
</evidence>
<name>A0ABY5HYC4_9FIRM</name>
<evidence type="ECO:0000256" key="1">
    <source>
        <dbReference type="SAM" id="MobiDB-lite"/>
    </source>
</evidence>